<dbReference type="SUPFAM" id="SSF47413">
    <property type="entry name" value="lambda repressor-like DNA-binding domains"/>
    <property type="match status" value="1"/>
</dbReference>
<dbReference type="PROSITE" id="PS50943">
    <property type="entry name" value="HTH_CROC1"/>
    <property type="match status" value="1"/>
</dbReference>
<feature type="domain" description="HTH cro/C1-type" evidence="1">
    <location>
        <begin position="18"/>
        <end position="73"/>
    </location>
</feature>
<dbReference type="EMBL" id="JARWBG010000036">
    <property type="protein sequence ID" value="MDH2392095.1"/>
    <property type="molecule type" value="Genomic_DNA"/>
</dbReference>
<protein>
    <submittedName>
        <fullName evidence="2">Helix-turn-helix transcriptional regulator</fullName>
    </submittedName>
</protein>
<evidence type="ECO:0000259" key="1">
    <source>
        <dbReference type="PROSITE" id="PS50943"/>
    </source>
</evidence>
<dbReference type="Pfam" id="PF19054">
    <property type="entry name" value="DUF5753"/>
    <property type="match status" value="1"/>
</dbReference>
<dbReference type="Pfam" id="PF13560">
    <property type="entry name" value="HTH_31"/>
    <property type="match status" value="1"/>
</dbReference>
<keyword evidence="3" id="KW-1185">Reference proteome</keyword>
<dbReference type="InterPro" id="IPR001387">
    <property type="entry name" value="Cro/C1-type_HTH"/>
</dbReference>
<evidence type="ECO:0000313" key="2">
    <source>
        <dbReference type="EMBL" id="MDH2392095.1"/>
    </source>
</evidence>
<proteinExistence type="predicted"/>
<dbReference type="Gene3D" id="1.10.260.40">
    <property type="entry name" value="lambda repressor-like DNA-binding domains"/>
    <property type="match status" value="1"/>
</dbReference>
<dbReference type="InterPro" id="IPR010982">
    <property type="entry name" value="Lambda_DNA-bd_dom_sf"/>
</dbReference>
<sequence length="283" mass="31499">MPPRSNPTARQERLGTELRRLREAAGVTARDAAALLGSGATQMSHLEAGRFGVSEERVRRLASYYECGNAQLIDALAAMATERVEGWWEEFRGVLTPRLLDLAELEHHAHCLRQVEVIHIPGLFQLEDHVRAMLTYVVPQLPDSELEHRIAFRVRRQSILTSPRAVPFDAVIHEAALRIKVGSTKTSRSQLEHILEMSELENVTVRVIPFDIEGFAGAGFAMLHASGPVPELDTVQLDAAHGSLLIDAAPQVHKYRTLFEKTQGMALSAAESRDLIRRIAHDM</sequence>
<organism evidence="2 3">
    <name type="scientific">Streptomyces chengmaiensis</name>
    <dbReference type="NCBI Taxonomy" id="3040919"/>
    <lineage>
        <taxon>Bacteria</taxon>
        <taxon>Bacillati</taxon>
        <taxon>Actinomycetota</taxon>
        <taxon>Actinomycetes</taxon>
        <taxon>Kitasatosporales</taxon>
        <taxon>Streptomycetaceae</taxon>
        <taxon>Streptomyces</taxon>
    </lineage>
</organism>
<comment type="caution">
    <text evidence="2">The sequence shown here is derived from an EMBL/GenBank/DDBJ whole genome shotgun (WGS) entry which is preliminary data.</text>
</comment>
<accession>A0ABT6HUP5</accession>
<dbReference type="SMART" id="SM00530">
    <property type="entry name" value="HTH_XRE"/>
    <property type="match status" value="1"/>
</dbReference>
<reference evidence="2 3" key="1">
    <citation type="submission" date="2023-04" db="EMBL/GenBank/DDBJ databases">
        <title>Streptomyces chengmaiensis sp. nov. isolated from the stem of mangrove plant in Hainan.</title>
        <authorList>
            <person name="Huang X."/>
            <person name="Zhou S."/>
            <person name="Chu X."/>
            <person name="Xie Y."/>
            <person name="Lin Y."/>
        </authorList>
    </citation>
    <scope>NUCLEOTIDE SEQUENCE [LARGE SCALE GENOMIC DNA]</scope>
    <source>
        <strain evidence="2 3">HNM0663</strain>
    </source>
</reference>
<name>A0ABT6HUP5_9ACTN</name>
<dbReference type="InterPro" id="IPR043917">
    <property type="entry name" value="DUF5753"/>
</dbReference>
<evidence type="ECO:0000313" key="3">
    <source>
        <dbReference type="Proteomes" id="UP001223144"/>
    </source>
</evidence>
<dbReference type="Proteomes" id="UP001223144">
    <property type="component" value="Unassembled WGS sequence"/>
</dbReference>
<gene>
    <name evidence="2" type="ORF">QCN29_25590</name>
</gene>
<dbReference type="CDD" id="cd00093">
    <property type="entry name" value="HTH_XRE"/>
    <property type="match status" value="1"/>
</dbReference>